<organism evidence="2 3">
    <name type="scientific">Tothia fuscella</name>
    <dbReference type="NCBI Taxonomy" id="1048955"/>
    <lineage>
        <taxon>Eukaryota</taxon>
        <taxon>Fungi</taxon>
        <taxon>Dikarya</taxon>
        <taxon>Ascomycota</taxon>
        <taxon>Pezizomycotina</taxon>
        <taxon>Dothideomycetes</taxon>
        <taxon>Pleosporomycetidae</taxon>
        <taxon>Venturiales</taxon>
        <taxon>Cylindrosympodiaceae</taxon>
        <taxon>Tothia</taxon>
    </lineage>
</organism>
<sequence length="92" mass="10390">MLWGYLRIWRSSRFHVTNGWRVPQSSRNTLMCINTVLVQAILVCIALEIKLQKFSYLVQNDFATGSLSALSLVLISSFEFSLGVASARRHTA</sequence>
<dbReference type="AlphaFoldDB" id="A0A9P4NXM1"/>
<accession>A0A9P4NXM1</accession>
<keyword evidence="3" id="KW-1185">Reference proteome</keyword>
<name>A0A9P4NXM1_9PEZI</name>
<evidence type="ECO:0000256" key="1">
    <source>
        <dbReference type="SAM" id="Phobius"/>
    </source>
</evidence>
<proteinExistence type="predicted"/>
<feature type="transmembrane region" description="Helical" evidence="1">
    <location>
        <begin position="69"/>
        <end position="87"/>
    </location>
</feature>
<evidence type="ECO:0000313" key="2">
    <source>
        <dbReference type="EMBL" id="KAF2433542.1"/>
    </source>
</evidence>
<protein>
    <submittedName>
        <fullName evidence="2">Uncharacterized protein</fullName>
    </submittedName>
</protein>
<evidence type="ECO:0000313" key="3">
    <source>
        <dbReference type="Proteomes" id="UP000800235"/>
    </source>
</evidence>
<dbReference type="Proteomes" id="UP000800235">
    <property type="component" value="Unassembled WGS sequence"/>
</dbReference>
<gene>
    <name evidence="2" type="ORF">EJ08DRAFT_58571</name>
</gene>
<feature type="transmembrane region" description="Helical" evidence="1">
    <location>
        <begin position="30"/>
        <end position="49"/>
    </location>
</feature>
<dbReference type="EMBL" id="MU007020">
    <property type="protein sequence ID" value="KAF2433542.1"/>
    <property type="molecule type" value="Genomic_DNA"/>
</dbReference>
<keyword evidence="1" id="KW-1133">Transmembrane helix</keyword>
<reference evidence="2" key="1">
    <citation type="journal article" date="2020" name="Stud. Mycol.">
        <title>101 Dothideomycetes genomes: a test case for predicting lifestyles and emergence of pathogens.</title>
        <authorList>
            <person name="Haridas S."/>
            <person name="Albert R."/>
            <person name="Binder M."/>
            <person name="Bloem J."/>
            <person name="Labutti K."/>
            <person name="Salamov A."/>
            <person name="Andreopoulos B."/>
            <person name="Baker S."/>
            <person name="Barry K."/>
            <person name="Bills G."/>
            <person name="Bluhm B."/>
            <person name="Cannon C."/>
            <person name="Castanera R."/>
            <person name="Culley D."/>
            <person name="Daum C."/>
            <person name="Ezra D."/>
            <person name="Gonzalez J."/>
            <person name="Henrissat B."/>
            <person name="Kuo A."/>
            <person name="Liang C."/>
            <person name="Lipzen A."/>
            <person name="Lutzoni F."/>
            <person name="Magnuson J."/>
            <person name="Mondo S."/>
            <person name="Nolan M."/>
            <person name="Ohm R."/>
            <person name="Pangilinan J."/>
            <person name="Park H.-J."/>
            <person name="Ramirez L."/>
            <person name="Alfaro M."/>
            <person name="Sun H."/>
            <person name="Tritt A."/>
            <person name="Yoshinaga Y."/>
            <person name="Zwiers L.-H."/>
            <person name="Turgeon B."/>
            <person name="Goodwin S."/>
            <person name="Spatafora J."/>
            <person name="Crous P."/>
            <person name="Grigoriev I."/>
        </authorList>
    </citation>
    <scope>NUCLEOTIDE SEQUENCE</scope>
    <source>
        <strain evidence="2">CBS 130266</strain>
    </source>
</reference>
<comment type="caution">
    <text evidence="2">The sequence shown here is derived from an EMBL/GenBank/DDBJ whole genome shotgun (WGS) entry which is preliminary data.</text>
</comment>
<keyword evidence="1" id="KW-0472">Membrane</keyword>
<keyword evidence="1" id="KW-0812">Transmembrane</keyword>